<dbReference type="Proteomes" id="UP001189429">
    <property type="component" value="Unassembled WGS sequence"/>
</dbReference>
<feature type="region of interest" description="Disordered" evidence="1">
    <location>
        <begin position="271"/>
        <end position="300"/>
    </location>
</feature>
<evidence type="ECO:0000256" key="1">
    <source>
        <dbReference type="SAM" id="MobiDB-lite"/>
    </source>
</evidence>
<keyword evidence="3" id="KW-1185">Reference proteome</keyword>
<organism evidence="2 3">
    <name type="scientific">Prorocentrum cordatum</name>
    <dbReference type="NCBI Taxonomy" id="2364126"/>
    <lineage>
        <taxon>Eukaryota</taxon>
        <taxon>Sar</taxon>
        <taxon>Alveolata</taxon>
        <taxon>Dinophyceae</taxon>
        <taxon>Prorocentrales</taxon>
        <taxon>Prorocentraceae</taxon>
        <taxon>Prorocentrum</taxon>
    </lineage>
</organism>
<evidence type="ECO:0000313" key="2">
    <source>
        <dbReference type="EMBL" id="CAK0794969.1"/>
    </source>
</evidence>
<comment type="caution">
    <text evidence="2">The sequence shown here is derived from an EMBL/GenBank/DDBJ whole genome shotgun (WGS) entry which is preliminary data.</text>
</comment>
<gene>
    <name evidence="2" type="ORF">PCOR1329_LOCUS4781</name>
</gene>
<reference evidence="2" key="1">
    <citation type="submission" date="2023-10" db="EMBL/GenBank/DDBJ databases">
        <authorList>
            <person name="Chen Y."/>
            <person name="Shah S."/>
            <person name="Dougan E. K."/>
            <person name="Thang M."/>
            <person name="Chan C."/>
        </authorList>
    </citation>
    <scope>NUCLEOTIDE SEQUENCE [LARGE SCALE GENOMIC DNA]</scope>
</reference>
<accession>A0ABN9PPD5</accession>
<evidence type="ECO:0000313" key="3">
    <source>
        <dbReference type="Proteomes" id="UP001189429"/>
    </source>
</evidence>
<proteinExistence type="predicted"/>
<sequence length="300" mass="32506">MHGMRDAAAGWEECHQEKLAMAGHKAGVSCPCAFANSDGPSSGAVHGAEFVFEGEERQLDTMERELWKHMQRREGKHIDVYCDSEWAGDIVDRKSVSSIFVFSGPHLLKSAVSTRGTTAPPSGEAEFTAEVRGTSVALEVKSSGADLGAKPFPAMRADSGAAKGILKRRGIGRIRHLRTPPLWVQEKRAKKDIEVHKTPGETNLVDLVTKEFSRSDMNKHLKTCGFAFEPGRHPKALAAPITAPGEIGGLSGYDRDQALRSDGALLTSPDCGAPEGHFGRSPGRARRRAGRPWTPRSITF</sequence>
<name>A0ABN9PPD5_9DINO</name>
<dbReference type="EMBL" id="CAUYUJ010001236">
    <property type="protein sequence ID" value="CAK0794969.1"/>
    <property type="molecule type" value="Genomic_DNA"/>
</dbReference>
<feature type="compositionally biased region" description="Low complexity" evidence="1">
    <location>
        <begin position="291"/>
        <end position="300"/>
    </location>
</feature>
<protein>
    <submittedName>
        <fullName evidence="2">Uncharacterized protein</fullName>
    </submittedName>
</protein>